<gene>
    <name evidence="1" type="ORF">LCGC14_1362000</name>
</gene>
<protein>
    <submittedName>
        <fullName evidence="1">Uncharacterized protein</fullName>
    </submittedName>
</protein>
<proteinExistence type="predicted"/>
<name>A0A0F9K8F6_9ZZZZ</name>
<evidence type="ECO:0000313" key="1">
    <source>
        <dbReference type="EMBL" id="KKM78238.1"/>
    </source>
</evidence>
<comment type="caution">
    <text evidence="1">The sequence shown here is derived from an EMBL/GenBank/DDBJ whole genome shotgun (WGS) entry which is preliminary data.</text>
</comment>
<accession>A0A0F9K8F6</accession>
<dbReference type="EMBL" id="LAZR01008522">
    <property type="protein sequence ID" value="KKM78238.1"/>
    <property type="molecule type" value="Genomic_DNA"/>
</dbReference>
<dbReference type="AlphaFoldDB" id="A0A0F9K8F6"/>
<organism evidence="1">
    <name type="scientific">marine sediment metagenome</name>
    <dbReference type="NCBI Taxonomy" id="412755"/>
    <lineage>
        <taxon>unclassified sequences</taxon>
        <taxon>metagenomes</taxon>
        <taxon>ecological metagenomes</taxon>
    </lineage>
</organism>
<sequence>MPAICEGGRDSTGARCLHDAEHDHEGIAWCRYCWPPRVAAKHCYNDHGDPTELELEARESYQAMLRASEERFWHEHWCGSCGEDWGCDADDCDYAGDKECPWCGDCDGDPDRRPF</sequence>
<reference evidence="1" key="1">
    <citation type="journal article" date="2015" name="Nature">
        <title>Complex archaea that bridge the gap between prokaryotes and eukaryotes.</title>
        <authorList>
            <person name="Spang A."/>
            <person name="Saw J.H."/>
            <person name="Jorgensen S.L."/>
            <person name="Zaremba-Niedzwiedzka K."/>
            <person name="Martijn J."/>
            <person name="Lind A.E."/>
            <person name="van Eijk R."/>
            <person name="Schleper C."/>
            <person name="Guy L."/>
            <person name="Ettema T.J."/>
        </authorList>
    </citation>
    <scope>NUCLEOTIDE SEQUENCE</scope>
</reference>